<dbReference type="Pfam" id="PF13604">
    <property type="entry name" value="AAA_30"/>
    <property type="match status" value="1"/>
</dbReference>
<evidence type="ECO:0000259" key="1">
    <source>
        <dbReference type="Pfam" id="PF13087"/>
    </source>
</evidence>
<evidence type="ECO:0000313" key="3">
    <source>
        <dbReference type="EMBL" id="KUM26342.1"/>
    </source>
</evidence>
<dbReference type="InterPro" id="IPR045055">
    <property type="entry name" value="DNA2/NAM7-like"/>
</dbReference>
<dbReference type="InterPro" id="IPR019993">
    <property type="entry name" value="RecB_nuclease_TM0106_put"/>
</dbReference>
<dbReference type="InterPro" id="IPR041679">
    <property type="entry name" value="DNA2/NAM7-like_C"/>
</dbReference>
<dbReference type="CDD" id="cd18808">
    <property type="entry name" value="SF1_C_Upf1"/>
    <property type="match status" value="1"/>
</dbReference>
<dbReference type="Pfam" id="PF13087">
    <property type="entry name" value="AAA_12"/>
    <property type="match status" value="1"/>
</dbReference>
<proteinExistence type="predicted"/>
<evidence type="ECO:0000259" key="2">
    <source>
        <dbReference type="Pfam" id="PF13482"/>
    </source>
</evidence>
<protein>
    <submittedName>
        <fullName evidence="3">Nuclease</fullName>
    </submittedName>
</protein>
<gene>
    <name evidence="3" type="ORF">AU467_22670</name>
</gene>
<dbReference type="NCBIfam" id="TIGR03491">
    <property type="entry name" value="TM0106 family RecB-like putative nuclease"/>
    <property type="match status" value="1"/>
</dbReference>
<dbReference type="Pfam" id="PF13482">
    <property type="entry name" value="RNase_H_2"/>
    <property type="match status" value="1"/>
</dbReference>
<dbReference type="Proteomes" id="UP000053176">
    <property type="component" value="Unassembled WGS sequence"/>
</dbReference>
<dbReference type="Gene3D" id="3.40.50.300">
    <property type="entry name" value="P-loop containing nucleotide triphosphate hydrolases"/>
    <property type="match status" value="2"/>
</dbReference>
<dbReference type="InterPro" id="IPR027417">
    <property type="entry name" value="P-loop_NTPase"/>
</dbReference>
<comment type="caution">
    <text evidence="3">The sequence shown here is derived from an EMBL/GenBank/DDBJ whole genome shotgun (WGS) entry which is preliminary data.</text>
</comment>
<name>A0A101KSY8_RHILI</name>
<evidence type="ECO:0000313" key="4">
    <source>
        <dbReference type="Proteomes" id="UP000053176"/>
    </source>
</evidence>
<dbReference type="InterPro" id="IPR038720">
    <property type="entry name" value="YprB_RNase_H-like_dom"/>
</dbReference>
<accession>A0A101KSY8</accession>
<dbReference type="SUPFAM" id="SSF52540">
    <property type="entry name" value="P-loop containing nucleoside triphosphate hydrolases"/>
    <property type="match status" value="1"/>
</dbReference>
<organism evidence="3 4">
    <name type="scientific">Rhizobium loti</name>
    <name type="common">Mesorhizobium loti</name>
    <dbReference type="NCBI Taxonomy" id="381"/>
    <lineage>
        <taxon>Bacteria</taxon>
        <taxon>Pseudomonadati</taxon>
        <taxon>Pseudomonadota</taxon>
        <taxon>Alphaproteobacteria</taxon>
        <taxon>Hyphomicrobiales</taxon>
        <taxon>Phyllobacteriaceae</taxon>
        <taxon>Mesorhizobium</taxon>
    </lineage>
</organism>
<dbReference type="EMBL" id="LPWA01000107">
    <property type="protein sequence ID" value="KUM26342.1"/>
    <property type="molecule type" value="Genomic_DNA"/>
</dbReference>
<feature type="domain" description="YprB ribonuclease H-like" evidence="2">
    <location>
        <begin position="322"/>
        <end position="505"/>
    </location>
</feature>
<dbReference type="PANTHER" id="PTHR10887">
    <property type="entry name" value="DNA2/NAM7 HELICASE FAMILY"/>
    <property type="match status" value="1"/>
</dbReference>
<dbReference type="InterPro" id="IPR047187">
    <property type="entry name" value="SF1_C_Upf1"/>
</dbReference>
<reference evidence="3 4" key="1">
    <citation type="submission" date="2015-12" db="EMBL/GenBank/DDBJ databases">
        <title>Draft genome sequence of Mesorhizobium sp. UFLA 01-765, a multitolerant efficient symbiont and plant-growth promoting strain isolated from Zn-mining soil using Leucaena leucocephala as a trap plant.</title>
        <authorList>
            <person name="Rangel W.M."/>
            <person name="Thijs S."/>
            <person name="Longatti S.M."/>
            <person name="Moreira F.M."/>
            <person name="Weyens N."/>
            <person name="Vangronsveld J."/>
            <person name="Van Hamme J.D."/>
            <person name="Bottos E.M."/>
            <person name="Rineau F."/>
        </authorList>
    </citation>
    <scope>NUCLEOTIDE SEQUENCE [LARGE SCALE GENOMIC DNA]</scope>
    <source>
        <strain evidence="3 4">UFLA 01-765</strain>
    </source>
</reference>
<feature type="domain" description="DNA2/NAM7 helicase-like C-terminal" evidence="1">
    <location>
        <begin position="924"/>
        <end position="1102"/>
    </location>
</feature>
<dbReference type="AlphaFoldDB" id="A0A101KSY8"/>
<dbReference type="CDD" id="cd17934">
    <property type="entry name" value="DEXXQc_Upf1-like"/>
    <property type="match status" value="1"/>
</dbReference>
<dbReference type="OrthoDB" id="9757917at2"/>
<sequence>MQVVAGELRLSASDLVGHLSCHHLSVLDRAVAQGQLVKPTYWDPQLEVLRERGAVHERNFVQHLTDSGLETTRIDGVDISDTAVAATLQSMASGTEVIVQGALRHGRWGGRADILRRVEKPSNLGAWSYEALDTKLARETKAGTVLQLCLYSDLLDHAQGLAPDHMHVVAPWSDFMPQTFRFADYAAYYRQVKRRFEQSLEQENAPATYPDPTPHCDVCRWHDTCDRERREDDHPCLIAGVTKVQINEFAQHGASTMAGIAALALPFPWRPERGSVGSYGRVREQARIQVEARETGARRFEMLEIEPGFGLARLPEPSVGDIFLDLEGDPFVGEHGLEYLFGYLFNDGQGQSVYRGEWALSRAEERQAFERFVDFVMARWETYPDLHVYHYAPYEPAALKRLMGRYGAREDEIDRMLRAELFVDLYSVVRHGLRASVESYSIKRLEPFYDFVRQVPLSEANSALSNFQANIELGDVASINEETRATVRAYNEDDCLSTAALRAWLEDRRAEAIAAGLEVPRPASGNDGAPNENVAAWLERIAPVIEQLLQGIPDDPAGRSEEQQARWLLANLLDWHRRELKAAWWELFRLAAVSAEELLDERAGLSGLVFVGEAGGTARAPIHRYSYPKQETSLRGGEDLRNCGGDKFGKVEAISLEERTVDIKKRQDSATLHPEAVFAHKVVGAEVIAEALLRIGEHVAANGIEGPGPYQAARDLLLRRPPPIGEHPVRDAGESTLDAALRLAEHLGGGVLPVQGPPGAGKTFTAAQMICALIRQGRTVGITANSHKVIRNLIDKVIEEADNLGVDLQCCHKADEEEDDQHRLTFARRSEDLIAAMGQDVDVGGGTAWLWSRPDAFEAVDVLFVDEAAQMALPNVLAVSQAAKTLVLVGDPQQLDQPIQGSHPDGCDVSALHHILDGAQTIAPDRGLFLDETWRLHPEICCFTSELFYAGELHPRQGLAGQSIGGETRMSGAGLRWLPVAHYGNQSNSPEEAEAIADLVREVTAAGIDWTDRLGNVRPLTLDDILIIAPFNAQVFEIQKRLPGARVGTVDKFQGQEAPIAIYSTATSSPADAPRGMEFLYSLNRLNVATSRAKCVCVLVSSPMLFQAECRTPHQMRLANALCRYLELATSL</sequence>
<dbReference type="PANTHER" id="PTHR10887:SF495">
    <property type="entry name" value="HELICASE SENATAXIN ISOFORM X1-RELATED"/>
    <property type="match status" value="1"/>
</dbReference>